<organism evidence="2 3">
    <name type="scientific">Diaphorina citri</name>
    <name type="common">Asian citrus psyllid</name>
    <dbReference type="NCBI Taxonomy" id="121845"/>
    <lineage>
        <taxon>Eukaryota</taxon>
        <taxon>Metazoa</taxon>
        <taxon>Ecdysozoa</taxon>
        <taxon>Arthropoda</taxon>
        <taxon>Hexapoda</taxon>
        <taxon>Insecta</taxon>
        <taxon>Pterygota</taxon>
        <taxon>Neoptera</taxon>
        <taxon>Paraneoptera</taxon>
        <taxon>Hemiptera</taxon>
        <taxon>Sternorrhyncha</taxon>
        <taxon>Psylloidea</taxon>
        <taxon>Psyllidae</taxon>
        <taxon>Diaphorininae</taxon>
        <taxon>Diaphorina</taxon>
    </lineage>
</organism>
<feature type="region of interest" description="Disordered" evidence="1">
    <location>
        <begin position="1"/>
        <end position="121"/>
    </location>
</feature>
<evidence type="ECO:0000313" key="2">
    <source>
        <dbReference type="Proteomes" id="UP000079169"/>
    </source>
</evidence>
<dbReference type="RefSeq" id="XP_026682864.1">
    <property type="nucleotide sequence ID" value="XM_026827063.1"/>
</dbReference>
<dbReference type="GeneID" id="113469399"/>
<feature type="compositionally biased region" description="Low complexity" evidence="1">
    <location>
        <begin position="27"/>
        <end position="52"/>
    </location>
</feature>
<dbReference type="Proteomes" id="UP000079169">
    <property type="component" value="Unplaced"/>
</dbReference>
<proteinExistence type="predicted"/>
<keyword evidence="2" id="KW-1185">Reference proteome</keyword>
<sequence>MGLREWAGQSMSTPPPVISFPPPSPPAGTSGATPSDVPVVPDPAPSSSVTVVENHDPPAGAVDDPSPPADTPPLAEVASDKDPELIPDMDSVMECDTPRNAGKKRGNSSSPVNDKIDKPAR</sequence>
<evidence type="ECO:0000313" key="3">
    <source>
        <dbReference type="RefSeq" id="XP_026682864.1"/>
    </source>
</evidence>
<dbReference type="AlphaFoldDB" id="A0A3Q0J304"/>
<feature type="compositionally biased region" description="Pro residues" evidence="1">
    <location>
        <begin position="13"/>
        <end position="26"/>
    </location>
</feature>
<protein>
    <submittedName>
        <fullName evidence="3">Classical arabinogalactan protein 9-like</fullName>
    </submittedName>
</protein>
<accession>A0A3Q0J304</accession>
<dbReference type="KEGG" id="dci:113469399"/>
<reference evidence="3" key="1">
    <citation type="submission" date="2025-08" db="UniProtKB">
        <authorList>
            <consortium name="RefSeq"/>
        </authorList>
    </citation>
    <scope>IDENTIFICATION</scope>
</reference>
<gene>
    <name evidence="3" type="primary">LOC113469399</name>
</gene>
<dbReference type="PaxDb" id="121845-A0A3Q0J304"/>
<evidence type="ECO:0000256" key="1">
    <source>
        <dbReference type="SAM" id="MobiDB-lite"/>
    </source>
</evidence>
<name>A0A3Q0J304_DIACI</name>